<keyword evidence="2" id="KW-0547">Nucleotide-binding</keyword>
<evidence type="ECO:0000256" key="1">
    <source>
        <dbReference type="ARBA" id="ARBA00022448"/>
    </source>
</evidence>
<dbReference type="GO" id="GO:0016887">
    <property type="term" value="F:ATP hydrolysis activity"/>
    <property type="evidence" value="ECO:0007669"/>
    <property type="project" value="InterPro"/>
</dbReference>
<dbReference type="EMBL" id="AAXG02000009">
    <property type="protein sequence ID" value="EDN00928.1"/>
    <property type="molecule type" value="Genomic_DNA"/>
</dbReference>
<dbReference type="InterPro" id="IPR017871">
    <property type="entry name" value="ABC_transporter-like_CS"/>
</dbReference>
<dbReference type="OrthoDB" id="9799337at2"/>
<dbReference type="RefSeq" id="WP_006571828.1">
    <property type="nucleotide sequence ID" value="NZ_AAXG02000009.1"/>
</dbReference>
<accession>A6NSV1</accession>
<reference evidence="5 6" key="1">
    <citation type="submission" date="2007-04" db="EMBL/GenBank/DDBJ databases">
        <authorList>
            <person name="Fulton L."/>
            <person name="Clifton S."/>
            <person name="Fulton B."/>
            <person name="Xu J."/>
            <person name="Minx P."/>
            <person name="Pepin K.H."/>
            <person name="Johnson M."/>
            <person name="Thiruvilangam P."/>
            <person name="Bhonagiri V."/>
            <person name="Nash W.E."/>
            <person name="Mardis E.R."/>
            <person name="Wilson R.K."/>
        </authorList>
    </citation>
    <scope>NUCLEOTIDE SEQUENCE [LARGE SCALE GENOMIC DNA]</scope>
    <source>
        <strain evidence="5 6">ATCC 29799</strain>
    </source>
</reference>
<dbReference type="FunFam" id="3.40.50.300:FF:000134">
    <property type="entry name" value="Iron-enterobactin ABC transporter ATP-binding protein"/>
    <property type="match status" value="1"/>
</dbReference>
<evidence type="ECO:0000259" key="4">
    <source>
        <dbReference type="PROSITE" id="PS50893"/>
    </source>
</evidence>
<keyword evidence="6" id="KW-1185">Reference proteome</keyword>
<dbReference type="AlphaFoldDB" id="A6NSV1"/>
<dbReference type="SUPFAM" id="SSF52540">
    <property type="entry name" value="P-loop containing nucleoside triphosphate hydrolases"/>
    <property type="match status" value="1"/>
</dbReference>
<sequence length="263" mass="28982">MNFTVEHGCFRYKNGPEILRDVSFTIGQRQILSVLGPNGVGKTTLIKCMLGLLPWNSGMSTLDGVPCTGGESRKIWRKVGYVPQRKQAGFAYTVGEMVLLGRSAHLGLLSMPGERDRAIAADAMDKTGTTHLAHKLCSRISGGELQMVLVARALASQPELLVLDEPESNLDFRNQRVVLDLIRQLCREQGISSILNTHYPEHAMELSDSVLLLRREGSAVFGEAHEVMTEENLQGAFGVQVYIRTVPLENRSYTCVIPGSRTD</sequence>
<evidence type="ECO:0000256" key="2">
    <source>
        <dbReference type="ARBA" id="ARBA00022741"/>
    </source>
</evidence>
<dbReference type="PANTHER" id="PTHR42734">
    <property type="entry name" value="METAL TRANSPORT SYSTEM ATP-BINDING PROTEIN TM_0124-RELATED"/>
    <property type="match status" value="1"/>
</dbReference>
<dbReference type="PANTHER" id="PTHR42734:SF19">
    <property type="entry name" value="IRON COMPOUNDS ABC TRANSPORTER, ATP-BINDING PROTEIN"/>
    <property type="match status" value="1"/>
</dbReference>
<name>A6NSV1_9FIRM</name>
<evidence type="ECO:0000313" key="6">
    <source>
        <dbReference type="Proteomes" id="UP000003639"/>
    </source>
</evidence>
<reference evidence="5 6" key="2">
    <citation type="submission" date="2007-06" db="EMBL/GenBank/DDBJ databases">
        <title>Draft genome sequence of Pseudoflavonifractor capillosus ATCC 29799.</title>
        <authorList>
            <person name="Sudarsanam P."/>
            <person name="Ley R."/>
            <person name="Guruge J."/>
            <person name="Turnbaugh P.J."/>
            <person name="Mahowald M."/>
            <person name="Liep D."/>
            <person name="Gordon J."/>
        </authorList>
    </citation>
    <scope>NUCLEOTIDE SEQUENCE [LARGE SCALE GENOMIC DNA]</scope>
    <source>
        <strain evidence="5 6">ATCC 29799</strain>
    </source>
</reference>
<dbReference type="InterPro" id="IPR050153">
    <property type="entry name" value="Metal_Ion_Import_ABC"/>
</dbReference>
<gene>
    <name evidence="5" type="ORF">BACCAP_01280</name>
</gene>
<dbReference type="InterPro" id="IPR027417">
    <property type="entry name" value="P-loop_NTPase"/>
</dbReference>
<evidence type="ECO:0000256" key="3">
    <source>
        <dbReference type="ARBA" id="ARBA00022840"/>
    </source>
</evidence>
<keyword evidence="3 5" id="KW-0067">ATP-binding</keyword>
<dbReference type="InterPro" id="IPR003439">
    <property type="entry name" value="ABC_transporter-like_ATP-bd"/>
</dbReference>
<dbReference type="PROSITE" id="PS50893">
    <property type="entry name" value="ABC_TRANSPORTER_2"/>
    <property type="match status" value="1"/>
</dbReference>
<dbReference type="SMART" id="SM00382">
    <property type="entry name" value="AAA"/>
    <property type="match status" value="1"/>
</dbReference>
<dbReference type="InterPro" id="IPR003593">
    <property type="entry name" value="AAA+_ATPase"/>
</dbReference>
<dbReference type="PROSITE" id="PS00211">
    <property type="entry name" value="ABC_TRANSPORTER_1"/>
    <property type="match status" value="1"/>
</dbReference>
<evidence type="ECO:0000313" key="5">
    <source>
        <dbReference type="EMBL" id="EDN00928.1"/>
    </source>
</evidence>
<comment type="caution">
    <text evidence="5">The sequence shown here is derived from an EMBL/GenBank/DDBJ whole genome shotgun (WGS) entry which is preliminary data.</text>
</comment>
<dbReference type="STRING" id="411467.BACCAP_01280"/>
<organism evidence="5 6">
    <name type="scientific">Pseudoflavonifractor capillosus ATCC 29799</name>
    <dbReference type="NCBI Taxonomy" id="411467"/>
    <lineage>
        <taxon>Bacteria</taxon>
        <taxon>Bacillati</taxon>
        <taxon>Bacillota</taxon>
        <taxon>Clostridia</taxon>
        <taxon>Eubacteriales</taxon>
        <taxon>Oscillospiraceae</taxon>
        <taxon>Pseudoflavonifractor</taxon>
    </lineage>
</organism>
<keyword evidence="1" id="KW-0813">Transport</keyword>
<dbReference type="GO" id="GO:0005524">
    <property type="term" value="F:ATP binding"/>
    <property type="evidence" value="ECO:0007669"/>
    <property type="project" value="UniProtKB-KW"/>
</dbReference>
<dbReference type="Gene3D" id="3.40.50.300">
    <property type="entry name" value="P-loop containing nucleotide triphosphate hydrolases"/>
    <property type="match status" value="1"/>
</dbReference>
<proteinExistence type="predicted"/>
<dbReference type="eggNOG" id="COG1120">
    <property type="taxonomic scope" value="Bacteria"/>
</dbReference>
<dbReference type="Proteomes" id="UP000003639">
    <property type="component" value="Unassembled WGS sequence"/>
</dbReference>
<dbReference type="Pfam" id="PF00005">
    <property type="entry name" value="ABC_tran"/>
    <property type="match status" value="1"/>
</dbReference>
<protein>
    <submittedName>
        <fullName evidence="5">ABC transporter, ATP-binding protein</fullName>
    </submittedName>
</protein>
<feature type="domain" description="ABC transporter" evidence="4">
    <location>
        <begin position="3"/>
        <end position="240"/>
    </location>
</feature>